<dbReference type="Pfam" id="PF07689">
    <property type="entry name" value="KaiB"/>
    <property type="match status" value="1"/>
</dbReference>
<name>A0ABT3FRJ1_9BACT</name>
<dbReference type="InterPro" id="IPR039022">
    <property type="entry name" value="KaiB-like"/>
</dbReference>
<feature type="region of interest" description="Disordered" evidence="1">
    <location>
        <begin position="1"/>
        <end position="20"/>
    </location>
</feature>
<dbReference type="InterPro" id="IPR036249">
    <property type="entry name" value="Thioredoxin-like_sf"/>
</dbReference>
<dbReference type="SMART" id="SM01248">
    <property type="entry name" value="KaiB"/>
    <property type="match status" value="1"/>
</dbReference>
<dbReference type="PANTHER" id="PTHR41709:SF2">
    <property type="entry name" value="CIRCADIAN CLOCK PROTEIN KAIB2"/>
    <property type="match status" value="1"/>
</dbReference>
<evidence type="ECO:0000313" key="3">
    <source>
        <dbReference type="EMBL" id="MCW1886197.1"/>
    </source>
</evidence>
<feature type="compositionally biased region" description="Low complexity" evidence="1">
    <location>
        <begin position="7"/>
        <end position="20"/>
    </location>
</feature>
<reference evidence="3 4" key="1">
    <citation type="submission" date="2022-10" db="EMBL/GenBank/DDBJ databases">
        <title>Luteolibacter flavescens strain MCCC 1K03193, whole genome shotgun sequencing project.</title>
        <authorList>
            <person name="Zhao G."/>
            <person name="Shen L."/>
        </authorList>
    </citation>
    <scope>NUCLEOTIDE SEQUENCE [LARGE SCALE GENOMIC DNA]</scope>
    <source>
        <strain evidence="3 4">MCCC 1K03193</strain>
    </source>
</reference>
<organism evidence="3 4">
    <name type="scientific">Luteolibacter flavescens</name>
    <dbReference type="NCBI Taxonomy" id="1859460"/>
    <lineage>
        <taxon>Bacteria</taxon>
        <taxon>Pseudomonadati</taxon>
        <taxon>Verrucomicrobiota</taxon>
        <taxon>Verrucomicrobiia</taxon>
        <taxon>Verrucomicrobiales</taxon>
        <taxon>Verrucomicrobiaceae</taxon>
        <taxon>Luteolibacter</taxon>
    </lineage>
</organism>
<keyword evidence="4" id="KW-1185">Reference proteome</keyword>
<sequence length="136" mass="14992">MIPEIQSDAADGGSDGAPSASDLAKLEFDRLISGSPDESFYKMTLFVTGHTAKSILAVATVRKLCEEHLAGRYELEVVDIYQSPERLAGDQIVAAPTLFKREPVPEQKVVGNLHDRERVLMALNLKTRPEVNWAEL</sequence>
<evidence type="ECO:0000259" key="2">
    <source>
        <dbReference type="SMART" id="SM01248"/>
    </source>
</evidence>
<dbReference type="Proteomes" id="UP001207930">
    <property type="component" value="Unassembled WGS sequence"/>
</dbReference>
<feature type="domain" description="KaiB" evidence="2">
    <location>
        <begin position="44"/>
        <end position="125"/>
    </location>
</feature>
<dbReference type="InterPro" id="IPR011649">
    <property type="entry name" value="KaiB_domain"/>
</dbReference>
<comment type="caution">
    <text evidence="3">The sequence shown here is derived from an EMBL/GenBank/DDBJ whole genome shotgun (WGS) entry which is preliminary data.</text>
</comment>
<accession>A0ABT3FRJ1</accession>
<proteinExistence type="predicted"/>
<dbReference type="SUPFAM" id="SSF52833">
    <property type="entry name" value="Thioredoxin-like"/>
    <property type="match status" value="1"/>
</dbReference>
<evidence type="ECO:0000313" key="4">
    <source>
        <dbReference type="Proteomes" id="UP001207930"/>
    </source>
</evidence>
<gene>
    <name evidence="3" type="ORF">OKA04_15775</name>
</gene>
<dbReference type="EMBL" id="JAPDDS010000008">
    <property type="protein sequence ID" value="MCW1886197.1"/>
    <property type="molecule type" value="Genomic_DNA"/>
</dbReference>
<dbReference type="Gene3D" id="3.40.30.10">
    <property type="entry name" value="Glutaredoxin"/>
    <property type="match status" value="1"/>
</dbReference>
<dbReference type="CDD" id="cd02978">
    <property type="entry name" value="KaiB_like"/>
    <property type="match status" value="1"/>
</dbReference>
<evidence type="ECO:0000256" key="1">
    <source>
        <dbReference type="SAM" id="MobiDB-lite"/>
    </source>
</evidence>
<dbReference type="RefSeq" id="WP_264502151.1">
    <property type="nucleotide sequence ID" value="NZ_JAPDDS010000008.1"/>
</dbReference>
<dbReference type="PANTHER" id="PTHR41709">
    <property type="entry name" value="KAIB-LIKE PROTEIN 1"/>
    <property type="match status" value="1"/>
</dbReference>
<protein>
    <submittedName>
        <fullName evidence="3">Circadian clock KaiB family protein</fullName>
    </submittedName>
</protein>